<dbReference type="Proteomes" id="UP000445000">
    <property type="component" value="Unassembled WGS sequence"/>
</dbReference>
<dbReference type="PANTHER" id="PTHR33490">
    <property type="entry name" value="BLR5614 PROTEIN-RELATED"/>
    <property type="match status" value="1"/>
</dbReference>
<dbReference type="Pfam" id="PF08379">
    <property type="entry name" value="Bact_transglu_N"/>
    <property type="match status" value="1"/>
</dbReference>
<dbReference type="EMBL" id="BLJN01000001">
    <property type="protein sequence ID" value="GFE78959.1"/>
    <property type="molecule type" value="Genomic_DNA"/>
</dbReference>
<dbReference type="Pfam" id="PF01841">
    <property type="entry name" value="Transglut_core"/>
    <property type="match status" value="1"/>
</dbReference>
<dbReference type="InterPro" id="IPR038765">
    <property type="entry name" value="Papain-like_cys_pep_sf"/>
</dbReference>
<dbReference type="InterPro" id="IPR002931">
    <property type="entry name" value="Transglutaminase-like"/>
</dbReference>
<dbReference type="AlphaFoldDB" id="A0A829Y6U4"/>
<name>A0A829Y6U4_9GAMM</name>
<feature type="domain" description="Transglutaminase-like" evidence="1">
    <location>
        <begin position="157"/>
        <end position="221"/>
    </location>
</feature>
<evidence type="ECO:0000259" key="1">
    <source>
        <dbReference type="SMART" id="SM00460"/>
    </source>
</evidence>
<gene>
    <name evidence="2" type="ORF">GCM10011487_09590</name>
</gene>
<organism evidence="2 3">
    <name type="scientific">Steroidobacter agaridevorans</name>
    <dbReference type="NCBI Taxonomy" id="2695856"/>
    <lineage>
        <taxon>Bacteria</taxon>
        <taxon>Pseudomonadati</taxon>
        <taxon>Pseudomonadota</taxon>
        <taxon>Gammaproteobacteria</taxon>
        <taxon>Steroidobacterales</taxon>
        <taxon>Steroidobacteraceae</taxon>
        <taxon>Steroidobacter</taxon>
    </lineage>
</organism>
<evidence type="ECO:0000313" key="3">
    <source>
        <dbReference type="Proteomes" id="UP000445000"/>
    </source>
</evidence>
<evidence type="ECO:0000313" key="2">
    <source>
        <dbReference type="EMBL" id="GFE78959.1"/>
    </source>
</evidence>
<protein>
    <submittedName>
        <fullName evidence="2">Transglutaminase</fullName>
    </submittedName>
</protein>
<dbReference type="PANTHER" id="PTHR33490:SF6">
    <property type="entry name" value="SLL1049 PROTEIN"/>
    <property type="match status" value="1"/>
</dbReference>
<keyword evidence="3" id="KW-1185">Reference proteome</keyword>
<dbReference type="SUPFAM" id="SSF54001">
    <property type="entry name" value="Cysteine proteinases"/>
    <property type="match status" value="1"/>
</dbReference>
<comment type="caution">
    <text evidence="2">The sequence shown here is derived from an EMBL/GenBank/DDBJ whole genome shotgun (WGS) entry which is preliminary data.</text>
</comment>
<dbReference type="InterPro" id="IPR013589">
    <property type="entry name" value="Bac_transglu_N"/>
</dbReference>
<dbReference type="RefSeq" id="WP_161810793.1">
    <property type="nucleotide sequence ID" value="NZ_BLJN01000001.1"/>
</dbReference>
<sequence>MQLHIRHETFYRYGEPVKRSVQNLRLTPRRDPMQRALSWNMATPGHCRSQVDAYGNIVHLLTLDEPHKEIRIVVNGIVETEDHPAVSMPDEGQLSPLAFLAETPLTRPDEAIASFARARLQAGGDVRGKLLELADAVCEEVRYEKGATDVHESASRAFARGAGVCQDHSHIYIASCRSAGIPARYVSGYFYAGPEGEIASHAWVDVWTGHEQGWMSIDVTHRTPTDGRHCRLAVGRDYLDACPVRGVRRGGGAEEMQVAVRIAAAAQQ</sequence>
<dbReference type="Gene3D" id="3.10.620.30">
    <property type="match status" value="1"/>
</dbReference>
<proteinExistence type="predicted"/>
<accession>A0A829Y6U4</accession>
<reference evidence="3" key="1">
    <citation type="submission" date="2020-01" db="EMBL/GenBank/DDBJ databases">
        <title>'Steroidobacter agaridevorans' sp. nov., agar-degrading bacteria isolated from rhizosphere soils.</title>
        <authorList>
            <person name="Ikenaga M."/>
            <person name="Kataoka M."/>
            <person name="Murouchi A."/>
            <person name="Katsuragi S."/>
            <person name="Sakai M."/>
        </authorList>
    </citation>
    <scope>NUCLEOTIDE SEQUENCE [LARGE SCALE GENOMIC DNA]</scope>
    <source>
        <strain evidence="3">YU21-B</strain>
    </source>
</reference>
<dbReference type="SMART" id="SM00460">
    <property type="entry name" value="TGc"/>
    <property type="match status" value="1"/>
</dbReference>